<proteinExistence type="predicted"/>
<reference evidence="2" key="1">
    <citation type="submission" date="2015-11" db="EMBL/GenBank/DDBJ databases">
        <authorList>
            <person name="Anvar S.Y."/>
        </authorList>
    </citation>
    <scope>NUCLEOTIDE SEQUENCE [LARGE SCALE GENOMIC DNA]</scope>
</reference>
<dbReference type="PATRIC" id="fig|76936.10.peg.794"/>
<sequence length="51" mass="6088">MILVFKAISGNHLFILHRIRTNKRHFLTKVKGVKRVILAYLRRLPFDKNSK</sequence>
<name>A0A0S4PWX0_9HELI</name>
<dbReference type="AlphaFoldDB" id="A0A0S4PWX0"/>
<dbReference type="EMBL" id="LN907858">
    <property type="protein sequence ID" value="CUU39698.1"/>
    <property type="molecule type" value="Genomic_DNA"/>
</dbReference>
<dbReference type="Proteomes" id="UP000064525">
    <property type="component" value="Chromosome I"/>
</dbReference>
<evidence type="ECO:0000313" key="2">
    <source>
        <dbReference type="Proteomes" id="UP000064525"/>
    </source>
</evidence>
<gene>
    <name evidence="1" type="ORF">BN2458_PEG0812</name>
</gene>
<accession>A0A0S4PWX0</accession>
<organism evidence="1 2">
    <name type="scientific">Helicobacter typhlonius</name>
    <dbReference type="NCBI Taxonomy" id="76936"/>
    <lineage>
        <taxon>Bacteria</taxon>
        <taxon>Pseudomonadati</taxon>
        <taxon>Campylobacterota</taxon>
        <taxon>Epsilonproteobacteria</taxon>
        <taxon>Campylobacterales</taxon>
        <taxon>Helicobacteraceae</taxon>
        <taxon>Helicobacter</taxon>
    </lineage>
</organism>
<evidence type="ECO:0000313" key="1">
    <source>
        <dbReference type="EMBL" id="CUU39698.1"/>
    </source>
</evidence>
<protein>
    <submittedName>
        <fullName evidence="1">Uncharacterized protein</fullName>
    </submittedName>
</protein>
<dbReference type="KEGG" id="hty:BN2458_PEG0812"/>